<gene>
    <name evidence="4" type="ORF">HCJ95_10525</name>
</gene>
<evidence type="ECO:0000313" key="4">
    <source>
        <dbReference type="EMBL" id="NJP14719.1"/>
    </source>
</evidence>
<feature type="region of interest" description="Disordered" evidence="1">
    <location>
        <begin position="159"/>
        <end position="193"/>
    </location>
</feature>
<dbReference type="Pfam" id="PF04892">
    <property type="entry name" value="VanZ"/>
    <property type="match status" value="1"/>
</dbReference>
<keyword evidence="5" id="KW-1185">Reference proteome</keyword>
<dbReference type="EMBL" id="JAATEL010000008">
    <property type="protein sequence ID" value="NJP14719.1"/>
    <property type="molecule type" value="Genomic_DNA"/>
</dbReference>
<dbReference type="RefSeq" id="WP_168131418.1">
    <property type="nucleotide sequence ID" value="NZ_BMVZ01000009.1"/>
</dbReference>
<dbReference type="Proteomes" id="UP000635996">
    <property type="component" value="Unassembled WGS sequence"/>
</dbReference>
<dbReference type="PANTHER" id="PTHR36834">
    <property type="entry name" value="MEMBRANE PROTEIN-RELATED"/>
    <property type="match status" value="1"/>
</dbReference>
<evidence type="ECO:0000259" key="3">
    <source>
        <dbReference type="Pfam" id="PF04892"/>
    </source>
</evidence>
<evidence type="ECO:0000256" key="1">
    <source>
        <dbReference type="SAM" id="MobiDB-lite"/>
    </source>
</evidence>
<evidence type="ECO:0000313" key="5">
    <source>
        <dbReference type="Proteomes" id="UP000635996"/>
    </source>
</evidence>
<feature type="transmembrane region" description="Helical" evidence="2">
    <location>
        <begin position="65"/>
        <end position="86"/>
    </location>
</feature>
<reference evidence="4 5" key="1">
    <citation type="submission" date="2020-03" db="EMBL/GenBank/DDBJ databases">
        <title>WGS of actinomycetes isolated from Thailand.</title>
        <authorList>
            <person name="Thawai C."/>
        </authorList>
    </citation>
    <scope>NUCLEOTIDE SEQUENCE [LARGE SCALE GENOMIC DNA]</scope>
    <source>
        <strain evidence="4 5">NBRC 13905</strain>
    </source>
</reference>
<dbReference type="PANTHER" id="PTHR36834:SF1">
    <property type="entry name" value="INTEGRAL MEMBRANE PROTEIN"/>
    <property type="match status" value="1"/>
</dbReference>
<accession>A0ABX0YUA5</accession>
<dbReference type="InterPro" id="IPR006976">
    <property type="entry name" value="VanZ-like"/>
</dbReference>
<dbReference type="InterPro" id="IPR053150">
    <property type="entry name" value="Teicoplanin_resist-assoc"/>
</dbReference>
<keyword evidence="2" id="KW-0812">Transmembrane</keyword>
<evidence type="ECO:0000256" key="2">
    <source>
        <dbReference type="SAM" id="Phobius"/>
    </source>
</evidence>
<feature type="transmembrane region" description="Helical" evidence="2">
    <location>
        <begin position="128"/>
        <end position="151"/>
    </location>
</feature>
<sequence>MQRQGSLGGRAAFRLRTTGGVLLVLHGALVAWLMLRPRDVPWVAPPNLHPLATVRADLRLGWPGALRPLAEGLGLLAPLGVLLPLAHGRLRVSPVASLARTVAAGALASVAVALLQTGVPGRVVDVDILLLNTAGVAVAHLAVVPAARFLLRRRAERTGSPAVSGQDRNQGRTPTYPRVGIAPWSDAVPPSAP</sequence>
<proteinExistence type="predicted"/>
<name>A0ABX0YUA5_STRTL</name>
<protein>
    <submittedName>
        <fullName evidence="4">VanZ family protein</fullName>
    </submittedName>
</protein>
<feature type="transmembrane region" description="Helical" evidence="2">
    <location>
        <begin position="98"/>
        <end position="116"/>
    </location>
</feature>
<organism evidence="4 5">
    <name type="scientific">Streptomyces thermoviolaceus subsp. thermoviolaceus</name>
    <dbReference type="NCBI Taxonomy" id="66860"/>
    <lineage>
        <taxon>Bacteria</taxon>
        <taxon>Bacillati</taxon>
        <taxon>Actinomycetota</taxon>
        <taxon>Actinomycetes</taxon>
        <taxon>Kitasatosporales</taxon>
        <taxon>Streptomycetaceae</taxon>
        <taxon>Streptomyces</taxon>
    </lineage>
</organism>
<feature type="transmembrane region" description="Helical" evidence="2">
    <location>
        <begin position="12"/>
        <end position="35"/>
    </location>
</feature>
<comment type="caution">
    <text evidence="4">The sequence shown here is derived from an EMBL/GenBank/DDBJ whole genome shotgun (WGS) entry which is preliminary data.</text>
</comment>
<keyword evidence="2" id="KW-0472">Membrane</keyword>
<keyword evidence="2" id="KW-1133">Transmembrane helix</keyword>
<feature type="domain" description="VanZ-like" evidence="3">
    <location>
        <begin position="24"/>
        <end position="143"/>
    </location>
</feature>
<feature type="compositionally biased region" description="Polar residues" evidence="1">
    <location>
        <begin position="161"/>
        <end position="173"/>
    </location>
</feature>